<keyword evidence="2" id="KW-0472">Membrane</keyword>
<gene>
    <name evidence="3" type="ORF">Pfl04_22320</name>
</gene>
<dbReference type="Proteomes" id="UP000653674">
    <property type="component" value="Unassembled WGS sequence"/>
</dbReference>
<evidence type="ECO:0000256" key="2">
    <source>
        <dbReference type="SAM" id="Phobius"/>
    </source>
</evidence>
<organism evidence="3 4">
    <name type="scientific">Planosporangium flavigriseum</name>
    <dbReference type="NCBI Taxonomy" id="373681"/>
    <lineage>
        <taxon>Bacteria</taxon>
        <taxon>Bacillati</taxon>
        <taxon>Actinomycetota</taxon>
        <taxon>Actinomycetes</taxon>
        <taxon>Micromonosporales</taxon>
        <taxon>Micromonosporaceae</taxon>
        <taxon>Planosporangium</taxon>
    </lineage>
</organism>
<dbReference type="AlphaFoldDB" id="A0A8J3LNM8"/>
<name>A0A8J3LNM8_9ACTN</name>
<protein>
    <submittedName>
        <fullName evidence="3">Uncharacterized protein</fullName>
    </submittedName>
</protein>
<evidence type="ECO:0000313" key="4">
    <source>
        <dbReference type="Proteomes" id="UP000653674"/>
    </source>
</evidence>
<dbReference type="EMBL" id="BONU01000012">
    <property type="protein sequence ID" value="GIG73828.1"/>
    <property type="molecule type" value="Genomic_DNA"/>
</dbReference>
<accession>A0A8J3LNM8</accession>
<feature type="transmembrane region" description="Helical" evidence="2">
    <location>
        <begin position="55"/>
        <end position="74"/>
    </location>
</feature>
<feature type="transmembrane region" description="Helical" evidence="2">
    <location>
        <begin position="29"/>
        <end position="48"/>
    </location>
</feature>
<comment type="caution">
    <text evidence="3">The sequence shown here is derived from an EMBL/GenBank/DDBJ whole genome shotgun (WGS) entry which is preliminary data.</text>
</comment>
<reference evidence="3" key="1">
    <citation type="submission" date="2021-01" db="EMBL/GenBank/DDBJ databases">
        <title>Whole genome shotgun sequence of Planosporangium flavigriseum NBRC 105377.</title>
        <authorList>
            <person name="Komaki H."/>
            <person name="Tamura T."/>
        </authorList>
    </citation>
    <scope>NUCLEOTIDE SEQUENCE</scope>
    <source>
        <strain evidence="3">NBRC 105377</strain>
    </source>
</reference>
<keyword evidence="2" id="KW-1133">Transmembrane helix</keyword>
<feature type="region of interest" description="Disordered" evidence="1">
    <location>
        <begin position="78"/>
        <end position="191"/>
    </location>
</feature>
<keyword evidence="2" id="KW-0812">Transmembrane</keyword>
<dbReference type="RefSeq" id="WP_168074336.1">
    <property type="nucleotide sequence ID" value="NZ_BAAAQJ010000008.1"/>
</dbReference>
<keyword evidence="4" id="KW-1185">Reference proteome</keyword>
<proteinExistence type="predicted"/>
<feature type="compositionally biased region" description="Polar residues" evidence="1">
    <location>
        <begin position="136"/>
        <end position="146"/>
    </location>
</feature>
<evidence type="ECO:0000313" key="3">
    <source>
        <dbReference type="EMBL" id="GIG73828.1"/>
    </source>
</evidence>
<sequence>MAPLLTLITYVVAAALAIGYVCEAGLPSWRRASACILGMILAVGAGQLLTSSNPLAAYATGIPSLLALGIIMIAPERTAKPSATPRRRAGDRPRPESPTAQPQLDRRAPHRRAPRPVLTDSRGTRLTGPASEVTYAAQTTQVTHAPTATRRPGSAGLGPHPATDGHLAERRHQSRRGTPRSLSRISRCRYR</sequence>
<evidence type="ECO:0000256" key="1">
    <source>
        <dbReference type="SAM" id="MobiDB-lite"/>
    </source>
</evidence>